<comment type="similarity">
    <text evidence="6">Belongs to the glycosyl hydrolase 24 family.</text>
</comment>
<dbReference type="Pfam" id="PF00959">
    <property type="entry name" value="Phage_lysozyme"/>
    <property type="match status" value="1"/>
</dbReference>
<dbReference type="SUPFAM" id="SSF51120">
    <property type="entry name" value="beta-Roll"/>
    <property type="match status" value="1"/>
</dbReference>
<keyword evidence="5" id="KW-0106">Calcium</keyword>
<dbReference type="PROSITE" id="PS00330">
    <property type="entry name" value="HEMOLYSIN_CALCIUM"/>
    <property type="match status" value="3"/>
</dbReference>
<keyword evidence="6" id="KW-0326">Glycosidase</keyword>
<keyword evidence="2" id="KW-0964">Secreted</keyword>
<dbReference type="RefSeq" id="WP_267082147.1">
    <property type="nucleotide sequence ID" value="NZ_CP099530.1"/>
</dbReference>
<evidence type="ECO:0000256" key="4">
    <source>
        <dbReference type="ARBA" id="ARBA00022638"/>
    </source>
</evidence>
<dbReference type="EMBL" id="JANFWR010000028">
    <property type="protein sequence ID" value="MCW0400853.1"/>
    <property type="molecule type" value="Genomic_DNA"/>
</dbReference>
<reference evidence="9 10" key="1">
    <citation type="submission" date="2022-06" db="EMBL/GenBank/DDBJ databases">
        <title>Dynamics of rice microbiomes reveals core vertical transmitted seed endophytes.</title>
        <authorList>
            <person name="Liao K."/>
            <person name="Zhang X."/>
        </authorList>
    </citation>
    <scope>NUCLEOTIDE SEQUENCE [LARGE SCALE GENOMIC DNA]</scope>
    <source>
        <strain evidence="9 10">YT10-10-1</strain>
    </source>
</reference>
<protein>
    <recommendedName>
        <fullName evidence="6">Lysozyme</fullName>
        <ecNumber evidence="6">3.2.1.17</ecNumber>
    </recommendedName>
</protein>
<proteinExistence type="inferred from homology"/>
<dbReference type="InterPro" id="IPR023346">
    <property type="entry name" value="Lysozyme-like_dom_sf"/>
</dbReference>
<accession>A0ABT3DZF9</accession>
<evidence type="ECO:0000313" key="10">
    <source>
        <dbReference type="Proteomes" id="UP001320843"/>
    </source>
</evidence>
<dbReference type="PANTHER" id="PTHR38340">
    <property type="entry name" value="S-LAYER PROTEIN"/>
    <property type="match status" value="1"/>
</dbReference>
<evidence type="ECO:0000256" key="7">
    <source>
        <dbReference type="SAM" id="MobiDB-lite"/>
    </source>
</evidence>
<keyword evidence="6" id="KW-0378">Hydrolase</keyword>
<evidence type="ECO:0000256" key="5">
    <source>
        <dbReference type="ARBA" id="ARBA00022837"/>
    </source>
</evidence>
<keyword evidence="3 6" id="KW-0929">Antimicrobial</keyword>
<keyword evidence="10" id="KW-1185">Reference proteome</keyword>
<evidence type="ECO:0000259" key="8">
    <source>
        <dbReference type="Pfam" id="PF20410"/>
    </source>
</evidence>
<feature type="domain" description="X-Tfes XVIPCD" evidence="8">
    <location>
        <begin position="480"/>
        <end position="579"/>
    </location>
</feature>
<dbReference type="InterPro" id="IPR023347">
    <property type="entry name" value="Lysozyme_dom_sf"/>
</dbReference>
<dbReference type="Gene3D" id="1.10.530.40">
    <property type="match status" value="1"/>
</dbReference>
<name>A0ABT3DZF9_9XANT</name>
<keyword evidence="4 6" id="KW-0081">Bacteriolytic enzyme</keyword>
<dbReference type="Pfam" id="PF00353">
    <property type="entry name" value="HemolysinCabind"/>
    <property type="match status" value="1"/>
</dbReference>
<organism evidence="9 10">
    <name type="scientific">Xanthomonas sacchari</name>
    <dbReference type="NCBI Taxonomy" id="56458"/>
    <lineage>
        <taxon>Bacteria</taxon>
        <taxon>Pseudomonadati</taxon>
        <taxon>Pseudomonadota</taxon>
        <taxon>Gammaproteobacteria</taxon>
        <taxon>Lysobacterales</taxon>
        <taxon>Lysobacteraceae</taxon>
        <taxon>Xanthomonas</taxon>
    </lineage>
</organism>
<evidence type="ECO:0000313" key="9">
    <source>
        <dbReference type="EMBL" id="MCW0400853.1"/>
    </source>
</evidence>
<evidence type="ECO:0000256" key="1">
    <source>
        <dbReference type="ARBA" id="ARBA00004613"/>
    </source>
</evidence>
<feature type="region of interest" description="Disordered" evidence="7">
    <location>
        <begin position="583"/>
        <end position="602"/>
    </location>
</feature>
<comment type="catalytic activity">
    <reaction evidence="6">
        <text>Hydrolysis of (1-&gt;4)-beta-linkages between N-acetylmuramic acid and N-acetyl-D-glucosamine residues in a peptidoglycan and between N-acetyl-D-glucosamine residues in chitodextrins.</text>
        <dbReference type="EC" id="3.2.1.17"/>
    </reaction>
</comment>
<dbReference type="InterPro" id="IPR050557">
    <property type="entry name" value="RTX_toxin/Mannuronan_C5-epim"/>
</dbReference>
<dbReference type="SUPFAM" id="SSF53955">
    <property type="entry name" value="Lysozyme-like"/>
    <property type="match status" value="1"/>
</dbReference>
<sequence length="602" mass="65812">MPIIYRQLPQEQYNTLTGDLIKLTESLHAHSQDVGDGRATIGYGYTFNRGNNVALWRESGIALNEAQWRQLEAIDAAAPGDRTRLGLQFDRTLNAQEGDRLLSASLPEYERPIAGLNMPMSQERAALVSLVYNRGAGSYNANMQPFRDAVTAGDRSEAWFEMRYNAWGSNAAAEPGLRKRRFMESELFGLYNDPNNVTRDEALSTYQMYQLHRDRINRDEARWGVDVDGNPGQRNLIAEANRDYATLLADRGQVKTLAQSLEPARARLLSDLRADHPEIADRLTNEAFNAGSIYVDPGRASARVAVDPDHAATLDATRRRGGHEVANNDLLLGGGGNDTLIGGQGDDVLIGGEGRDVLRGGAGRDTYVVGDGDVVQDTDGHGQVYWSGQRLSGGARQEGDPEGVFRSADGLHTYQMQGSDLLIRNAQGQTVKVQDYQPGTLGIELGEARQQEQAPQGDMQRAVPGRQGMIEGERPATSGPTSPLLDQARSAVQRLDVSLGRSSDETSERMSASLAGLAQENGLTRIDHVVLNTRTERYAAGEHVFVVQGALNDPAHLRAHMGTEQAIATPVQESMQRLQELERQQSLAQNQEQAAPHRGMAI</sequence>
<dbReference type="PANTHER" id="PTHR38340:SF1">
    <property type="entry name" value="S-LAYER PROTEIN"/>
    <property type="match status" value="1"/>
</dbReference>
<dbReference type="PRINTS" id="PR00313">
    <property type="entry name" value="CABNDNGRPT"/>
</dbReference>
<dbReference type="EC" id="3.2.1.17" evidence="6"/>
<dbReference type="InterPro" id="IPR001343">
    <property type="entry name" value="Hemolysn_Ca-bd"/>
</dbReference>
<evidence type="ECO:0000256" key="3">
    <source>
        <dbReference type="ARBA" id="ARBA00022529"/>
    </source>
</evidence>
<evidence type="ECO:0000256" key="2">
    <source>
        <dbReference type="ARBA" id="ARBA00022525"/>
    </source>
</evidence>
<dbReference type="Gene3D" id="2.150.10.10">
    <property type="entry name" value="Serralysin-like metalloprotease, C-terminal"/>
    <property type="match status" value="1"/>
</dbReference>
<gene>
    <name evidence="9" type="ORF">NB700_003409</name>
</gene>
<dbReference type="InterPro" id="IPR002196">
    <property type="entry name" value="Glyco_hydro_24"/>
</dbReference>
<dbReference type="Pfam" id="PF20410">
    <property type="entry name" value="X-Tfes_XVIPCD"/>
    <property type="match status" value="1"/>
</dbReference>
<dbReference type="InterPro" id="IPR046519">
    <property type="entry name" value="X-Tfes_XVIPCD"/>
</dbReference>
<dbReference type="InterPro" id="IPR011049">
    <property type="entry name" value="Serralysin-like_metalloprot_C"/>
</dbReference>
<comment type="caution">
    <text evidence="9">The sequence shown here is derived from an EMBL/GenBank/DDBJ whole genome shotgun (WGS) entry which is preliminary data.</text>
</comment>
<evidence type="ECO:0000256" key="6">
    <source>
        <dbReference type="RuleBase" id="RU003788"/>
    </source>
</evidence>
<comment type="subcellular location">
    <subcellularLocation>
        <location evidence="1">Secreted</location>
    </subcellularLocation>
</comment>
<dbReference type="InterPro" id="IPR018511">
    <property type="entry name" value="Hemolysin-typ_Ca-bd_CS"/>
</dbReference>
<dbReference type="Proteomes" id="UP001320843">
    <property type="component" value="Unassembled WGS sequence"/>
</dbReference>